<dbReference type="Pfam" id="PF04077">
    <property type="entry name" value="DsrH"/>
    <property type="match status" value="1"/>
</dbReference>
<dbReference type="EMBL" id="LXEN01000065">
    <property type="protein sequence ID" value="OAT31298.1"/>
    <property type="molecule type" value="Genomic_DNA"/>
</dbReference>
<proteinExistence type="predicted"/>
<dbReference type="NCBIfam" id="NF010035">
    <property type="entry name" value="PRK13510.1"/>
    <property type="match status" value="1"/>
</dbReference>
<dbReference type="AlphaFoldDB" id="A0A198G2G9"/>
<dbReference type="InterPro" id="IPR007215">
    <property type="entry name" value="Sulphur_relay_TusB/DsrH"/>
</dbReference>
<organism evidence="1 2">
    <name type="scientific">Proteus myxofaciens ATCC 19692</name>
    <dbReference type="NCBI Taxonomy" id="1354337"/>
    <lineage>
        <taxon>Bacteria</taxon>
        <taxon>Pseudomonadati</taxon>
        <taxon>Pseudomonadota</taxon>
        <taxon>Gammaproteobacteria</taxon>
        <taxon>Enterobacterales</taxon>
        <taxon>Morganellaceae</taxon>
        <taxon>Proteus</taxon>
    </lineage>
</organism>
<gene>
    <name evidence="1" type="ORF">M983_1409</name>
</gene>
<dbReference type="InterPro" id="IPR027396">
    <property type="entry name" value="DsrEFH-like"/>
</dbReference>
<dbReference type="PATRIC" id="fig|1354337.4.peg.1439"/>
<dbReference type="STRING" id="1354337.M983_1409"/>
<dbReference type="Gene3D" id="3.40.1260.10">
    <property type="entry name" value="DsrEFH-like"/>
    <property type="match status" value="1"/>
</dbReference>
<reference evidence="1 2" key="1">
    <citation type="submission" date="2016-04" db="EMBL/GenBank/DDBJ databases">
        <title>ATOL: Assembling a taxonomically balanced genome-scale reconstruction of the evolutionary history of the Enterobacteriaceae.</title>
        <authorList>
            <person name="Plunkett G.III."/>
            <person name="Neeno-Eckwall E.C."/>
            <person name="Glasner J.D."/>
            <person name="Perna N.T."/>
        </authorList>
    </citation>
    <scope>NUCLEOTIDE SEQUENCE [LARGE SCALE GENOMIC DNA]</scope>
    <source>
        <strain evidence="1 2">ATCC 19692</strain>
    </source>
</reference>
<name>A0A198G2G9_9GAMM</name>
<dbReference type="SUPFAM" id="SSF75169">
    <property type="entry name" value="DsrEFH-like"/>
    <property type="match status" value="1"/>
</dbReference>
<dbReference type="PANTHER" id="PTHR37526">
    <property type="entry name" value="PROTEIN TUSB"/>
    <property type="match status" value="1"/>
</dbReference>
<comment type="caution">
    <text evidence="1">The sequence shown here is derived from an EMBL/GenBank/DDBJ whole genome shotgun (WGS) entry which is preliminary data.</text>
</comment>
<dbReference type="PANTHER" id="PTHR37526:SF1">
    <property type="entry name" value="PROTEIN TUSB"/>
    <property type="match status" value="1"/>
</dbReference>
<sequence>MLYTYAASVYQSDLEAFLSLLTKNDEVLLIQDGVLAVLKDNHLLKYCLEQQIPIYALIDDVLARGLKDQVFHTIKLIDYGDFVDLTVKHPQQIHWGA</sequence>
<keyword evidence="2" id="KW-1185">Reference proteome</keyword>
<dbReference type="GO" id="GO:1990228">
    <property type="term" value="C:sulfurtransferase complex"/>
    <property type="evidence" value="ECO:0007669"/>
    <property type="project" value="TreeGrafter"/>
</dbReference>
<evidence type="ECO:0000313" key="2">
    <source>
        <dbReference type="Proteomes" id="UP000094023"/>
    </source>
</evidence>
<dbReference type="RefSeq" id="WP_066749207.1">
    <property type="nucleotide sequence ID" value="NZ_LXEN01000065.1"/>
</dbReference>
<dbReference type="OrthoDB" id="9795117at2"/>
<protein>
    <submittedName>
        <fullName evidence="1">TusB family tRNA 5-methylaminomethyl-2-thiouridine synthase</fullName>
    </submittedName>
</protein>
<accession>A0A198G2G9</accession>
<evidence type="ECO:0000313" key="1">
    <source>
        <dbReference type="EMBL" id="OAT31298.1"/>
    </source>
</evidence>
<dbReference type="Proteomes" id="UP000094023">
    <property type="component" value="Unassembled WGS sequence"/>
</dbReference>
<dbReference type="GO" id="GO:0002143">
    <property type="term" value="P:tRNA wobble position uridine thiolation"/>
    <property type="evidence" value="ECO:0007669"/>
    <property type="project" value="InterPro"/>
</dbReference>
<dbReference type="NCBIfam" id="TIGR03011">
    <property type="entry name" value="sulf_tusB_dsrH"/>
    <property type="match status" value="1"/>
</dbReference>